<reference evidence="6" key="2">
    <citation type="submission" date="2021-04" db="EMBL/GenBank/DDBJ databases">
        <authorList>
            <person name="Gilroy R."/>
        </authorList>
    </citation>
    <scope>NUCLEOTIDE SEQUENCE</scope>
    <source>
        <strain evidence="6">378</strain>
    </source>
</reference>
<evidence type="ECO:0000313" key="6">
    <source>
        <dbReference type="EMBL" id="MBU3844719.1"/>
    </source>
</evidence>
<feature type="non-terminal residue" evidence="6">
    <location>
        <position position="148"/>
    </location>
</feature>
<comment type="similarity">
    <text evidence="1 5">Belongs to the antibiotic N-acetyltransferase family.</text>
</comment>
<dbReference type="InterPro" id="IPR028345">
    <property type="entry name" value="Antibiotic_NAT-like"/>
</dbReference>
<evidence type="ECO:0000256" key="2">
    <source>
        <dbReference type="ARBA" id="ARBA00012882"/>
    </source>
</evidence>
<dbReference type="InterPro" id="IPR003679">
    <property type="entry name" value="Amioglycoside_AcTrfase"/>
</dbReference>
<dbReference type="PANTHER" id="PTHR11104:SF0">
    <property type="entry name" value="SPBETA PROPHAGE-DERIVED AMINOGLYCOSIDE N(3')-ACETYLTRANSFERASE-LIKE PROTEIN YOKD"/>
    <property type="match status" value="1"/>
</dbReference>
<dbReference type="Proteomes" id="UP000733611">
    <property type="component" value="Unassembled WGS sequence"/>
</dbReference>
<dbReference type="Pfam" id="PF02522">
    <property type="entry name" value="Antibiotic_NAT"/>
    <property type="match status" value="1"/>
</dbReference>
<accession>A0A948TGZ1</accession>
<dbReference type="PANTHER" id="PTHR11104">
    <property type="entry name" value="AMINOGLYCOSIDE N3-ACETYLTRANSFERASE"/>
    <property type="match status" value="1"/>
</dbReference>
<comment type="catalytic activity">
    <reaction evidence="5">
        <text>a 2-deoxystreptamine antibiotic + acetyl-CoA = an N(3)-acetyl-2-deoxystreptamine antibiotic + CoA + H(+)</text>
        <dbReference type="Rhea" id="RHEA:12665"/>
        <dbReference type="ChEBI" id="CHEBI:15378"/>
        <dbReference type="ChEBI" id="CHEBI:57287"/>
        <dbReference type="ChEBI" id="CHEBI:57288"/>
        <dbReference type="ChEBI" id="CHEBI:57921"/>
        <dbReference type="ChEBI" id="CHEBI:77452"/>
        <dbReference type="EC" id="2.3.1.81"/>
    </reaction>
</comment>
<proteinExistence type="inferred from homology"/>
<gene>
    <name evidence="6" type="ORF">H9847_07645</name>
</gene>
<evidence type="ECO:0000313" key="7">
    <source>
        <dbReference type="Proteomes" id="UP000733611"/>
    </source>
</evidence>
<evidence type="ECO:0000256" key="3">
    <source>
        <dbReference type="ARBA" id="ARBA00022679"/>
    </source>
</evidence>
<dbReference type="GO" id="GO:0046353">
    <property type="term" value="F:aminoglycoside 3-N-acetyltransferase activity"/>
    <property type="evidence" value="ECO:0007669"/>
    <property type="project" value="UniProtKB-EC"/>
</dbReference>
<comment type="caution">
    <text evidence="6">The sequence shown here is derived from an EMBL/GenBank/DDBJ whole genome shotgun (WGS) entry which is preliminary data.</text>
</comment>
<dbReference type="SUPFAM" id="SSF110710">
    <property type="entry name" value="TTHA0583/YokD-like"/>
    <property type="match status" value="1"/>
</dbReference>
<keyword evidence="5" id="KW-0046">Antibiotic resistance</keyword>
<keyword evidence="4 5" id="KW-0012">Acyltransferase</keyword>
<organism evidence="6 7">
    <name type="scientific">Candidatus Anaerobiospirillum pullicola</name>
    <dbReference type="NCBI Taxonomy" id="2838451"/>
    <lineage>
        <taxon>Bacteria</taxon>
        <taxon>Pseudomonadati</taxon>
        <taxon>Pseudomonadota</taxon>
        <taxon>Gammaproteobacteria</taxon>
        <taxon>Aeromonadales</taxon>
        <taxon>Succinivibrionaceae</taxon>
        <taxon>Anaerobiospirillum</taxon>
    </lineage>
</organism>
<evidence type="ECO:0000256" key="1">
    <source>
        <dbReference type="ARBA" id="ARBA00006383"/>
    </source>
</evidence>
<keyword evidence="3 5" id="KW-0808">Transferase</keyword>
<evidence type="ECO:0000256" key="5">
    <source>
        <dbReference type="RuleBase" id="RU365031"/>
    </source>
</evidence>
<dbReference type="EMBL" id="JAHLFE010000156">
    <property type="protein sequence ID" value="MBU3844719.1"/>
    <property type="molecule type" value="Genomic_DNA"/>
</dbReference>
<dbReference type="AlphaFoldDB" id="A0A948TGZ1"/>
<dbReference type="EC" id="2.3.1.-" evidence="5"/>
<dbReference type="GO" id="GO:0046677">
    <property type="term" value="P:response to antibiotic"/>
    <property type="evidence" value="ECO:0007669"/>
    <property type="project" value="UniProtKB-KW"/>
</dbReference>
<reference evidence="6" key="1">
    <citation type="journal article" date="2021" name="PeerJ">
        <title>Extensive microbial diversity within the chicken gut microbiome revealed by metagenomics and culture.</title>
        <authorList>
            <person name="Gilroy R."/>
            <person name="Ravi A."/>
            <person name="Getino M."/>
            <person name="Pursley I."/>
            <person name="Horton D.L."/>
            <person name="Alikhan N.F."/>
            <person name="Baker D."/>
            <person name="Gharbi K."/>
            <person name="Hall N."/>
            <person name="Watson M."/>
            <person name="Adriaenssens E.M."/>
            <person name="Foster-Nyarko E."/>
            <person name="Jarju S."/>
            <person name="Secka A."/>
            <person name="Antonio M."/>
            <person name="Oren A."/>
            <person name="Chaudhuri R.R."/>
            <person name="La Ragione R."/>
            <person name="Hildebrand F."/>
            <person name="Pallen M.J."/>
        </authorList>
    </citation>
    <scope>NUCLEOTIDE SEQUENCE</scope>
    <source>
        <strain evidence="6">378</strain>
    </source>
</reference>
<protein>
    <recommendedName>
        <fullName evidence="2 5">Aminoglycoside N(3)-acetyltransferase</fullName>
        <ecNumber evidence="5">2.3.1.-</ecNumber>
    </recommendedName>
</protein>
<name>A0A948TGZ1_9GAMM</name>
<sequence length="148" mass="16186">MIDTTSLKTSLTAAWQRCGICAGDTVLLHSDLRRILLKYRNDGLTVYDILQSFFQALGPQGTLLLPLCNFDFCHGGHFDMRATQYHMGALTNDAIQQPGAVRTGHPVYSFCALGYAADAFKGVNNFSAYGADSPFAMLREMNGKIAVL</sequence>
<evidence type="ECO:0000256" key="4">
    <source>
        <dbReference type="ARBA" id="ARBA00023315"/>
    </source>
</evidence>